<dbReference type="Gene3D" id="3.55.50.30">
    <property type="match status" value="1"/>
</dbReference>
<keyword evidence="1" id="KW-1133">Transmembrane helix</keyword>
<proteinExistence type="predicted"/>
<keyword evidence="1" id="KW-0472">Membrane</keyword>
<keyword evidence="5" id="KW-1185">Reference proteome</keyword>
<evidence type="ECO:0000313" key="4">
    <source>
        <dbReference type="EMBL" id="TMU56105.1"/>
    </source>
</evidence>
<comment type="caution">
    <text evidence="4">The sequence shown here is derived from an EMBL/GenBank/DDBJ whole genome shotgun (WGS) entry which is preliminary data.</text>
</comment>
<keyword evidence="1" id="KW-0812">Transmembrane</keyword>
<dbReference type="Gene3D" id="2.60.120.1440">
    <property type="match status" value="1"/>
</dbReference>
<dbReference type="Pfam" id="PF04773">
    <property type="entry name" value="FecR"/>
    <property type="match status" value="1"/>
</dbReference>
<dbReference type="Proteomes" id="UP000751614">
    <property type="component" value="Unassembled WGS sequence"/>
</dbReference>
<evidence type="ECO:0000256" key="1">
    <source>
        <dbReference type="SAM" id="Phobius"/>
    </source>
</evidence>
<dbReference type="EMBL" id="VCNI01000001">
    <property type="protein sequence ID" value="TMU56105.1"/>
    <property type="molecule type" value="Genomic_DNA"/>
</dbReference>
<name>A0ABY2WMW6_9FLAO</name>
<protein>
    <submittedName>
        <fullName evidence="4">DUF4974 domain-containing protein</fullName>
    </submittedName>
</protein>
<evidence type="ECO:0000259" key="3">
    <source>
        <dbReference type="Pfam" id="PF16344"/>
    </source>
</evidence>
<feature type="domain" description="FecR protein" evidence="2">
    <location>
        <begin position="188"/>
        <end position="279"/>
    </location>
</feature>
<evidence type="ECO:0000313" key="5">
    <source>
        <dbReference type="Proteomes" id="UP000751614"/>
    </source>
</evidence>
<evidence type="ECO:0000259" key="2">
    <source>
        <dbReference type="Pfam" id="PF04773"/>
    </source>
</evidence>
<dbReference type="Pfam" id="PF16344">
    <property type="entry name" value="FecR_C"/>
    <property type="match status" value="1"/>
</dbReference>
<organism evidence="4 5">
    <name type="scientific">Flagellimonas algicola</name>
    <dbReference type="NCBI Taxonomy" id="2583815"/>
    <lineage>
        <taxon>Bacteria</taxon>
        <taxon>Pseudomonadati</taxon>
        <taxon>Bacteroidota</taxon>
        <taxon>Flavobacteriia</taxon>
        <taxon>Flavobacteriales</taxon>
        <taxon>Flavobacteriaceae</taxon>
        <taxon>Flagellimonas</taxon>
    </lineage>
</organism>
<feature type="transmembrane region" description="Helical" evidence="1">
    <location>
        <begin position="89"/>
        <end position="108"/>
    </location>
</feature>
<dbReference type="InterPro" id="IPR006860">
    <property type="entry name" value="FecR"/>
</dbReference>
<gene>
    <name evidence="4" type="ORF">FGG15_00780</name>
</gene>
<sequence>MEDLTKYLDDEKFVDWIAHPTTEKDAYWANFIKENPEEESKIRILKEYLGTLQASNEKLSQNQKQKILDQLYVRTGLGNSRRSPIYLNFLKYAAVFVILIGTVIYLSTGKTNGEKPNMESLLQVSIDSAIDTRLILENDQEIAIDQKRSVINYSGSNNLVINKKDTLDIRNGDTTDDLQMNQLIVPYGKHSRITLADGSIVHVNSGSRLVFPKVFKGNSREVYLDGEAFFEVESDANKPFTVKVLKDDDFSVTAVGTKFNVNSYSNNDRVTTVLTEGEVFLTNETKNKLFGKGRKTTMKPGELTEWNVSAKAVQRQMRVDTEIYISWIRGLLIFKGEPLQDVVRRLETYYNINIELGENVDQQFKLTGKLDLNDSIEETMENLAVSASANFEKNGIKGYLITK</sequence>
<accession>A0ABY2WMW6</accession>
<reference evidence="4 5" key="1">
    <citation type="submission" date="2019-05" db="EMBL/GenBank/DDBJ databases">
        <title>Flagellimonas sp. AsT0115, sp. nov., isolated from a marine red algae, Asparagopsis taxiformis.</title>
        <authorList>
            <person name="Kim J."/>
            <person name="Jeong S.E."/>
            <person name="Jeon C.O."/>
        </authorList>
    </citation>
    <scope>NUCLEOTIDE SEQUENCE [LARGE SCALE GENOMIC DNA]</scope>
    <source>
        <strain evidence="4 5">AsT0115</strain>
    </source>
</reference>
<dbReference type="InterPro" id="IPR032508">
    <property type="entry name" value="FecR_C"/>
</dbReference>
<dbReference type="PANTHER" id="PTHR30273:SF2">
    <property type="entry name" value="PROTEIN FECR"/>
    <property type="match status" value="1"/>
</dbReference>
<dbReference type="InterPro" id="IPR012373">
    <property type="entry name" value="Ferrdict_sens_TM"/>
</dbReference>
<dbReference type="RefSeq" id="WP_138832206.1">
    <property type="nucleotide sequence ID" value="NZ_VCNI01000001.1"/>
</dbReference>
<feature type="domain" description="Protein FecR C-terminal" evidence="3">
    <location>
        <begin position="332"/>
        <end position="395"/>
    </location>
</feature>
<dbReference type="PANTHER" id="PTHR30273">
    <property type="entry name" value="PERIPLASMIC SIGNAL SENSOR AND SIGMA FACTOR ACTIVATOR FECR-RELATED"/>
    <property type="match status" value="1"/>
</dbReference>